<dbReference type="Proteomes" id="UP000318821">
    <property type="component" value="Unassembled WGS sequence"/>
</dbReference>
<dbReference type="EMBL" id="RHLD01000010">
    <property type="protein sequence ID" value="TPP50621.1"/>
    <property type="molecule type" value="Genomic_DNA"/>
</dbReference>
<protein>
    <submittedName>
        <fullName evidence="2">Uncharacterized protein</fullName>
    </submittedName>
</protein>
<evidence type="ECO:0000313" key="3">
    <source>
        <dbReference type="Proteomes" id="UP000318821"/>
    </source>
</evidence>
<feature type="compositionally biased region" description="Low complexity" evidence="1">
    <location>
        <begin position="12"/>
        <end position="23"/>
    </location>
</feature>
<evidence type="ECO:0000313" key="2">
    <source>
        <dbReference type="EMBL" id="TPP50621.1"/>
    </source>
</evidence>
<proteinExistence type="predicted"/>
<reference evidence="3" key="1">
    <citation type="submission" date="2019-02" db="EMBL/GenBank/DDBJ databases">
        <title>FDA dAtabase for Regulatory Grade micrObial Sequences (FDA-ARGOS): Supporting development and validation of Infectious Disease Dx tests.</title>
        <authorList>
            <person name="Duncan R."/>
            <person name="Fisher C."/>
            <person name="Tallon L."/>
            <person name="Sadzewicz L."/>
            <person name="Sengamalay N."/>
            <person name="Ott S."/>
            <person name="Godinez A."/>
            <person name="Nagaraj S."/>
            <person name="Vavikolanu K."/>
            <person name="Vyas G."/>
            <person name="Nadendla S."/>
            <person name="Aluvathingal J."/>
            <person name="Sichtig H."/>
        </authorList>
    </citation>
    <scope>NUCLEOTIDE SEQUENCE [LARGE SCALE GENOMIC DNA]</scope>
    <source>
        <strain evidence="3">FDAARGOS_360</strain>
    </source>
</reference>
<feature type="compositionally biased region" description="Basic and acidic residues" evidence="1">
    <location>
        <begin position="1"/>
        <end position="10"/>
    </location>
</feature>
<evidence type="ECO:0000256" key="1">
    <source>
        <dbReference type="SAM" id="MobiDB-lite"/>
    </source>
</evidence>
<dbReference type="AlphaFoldDB" id="A0A504XP92"/>
<feature type="region of interest" description="Disordered" evidence="1">
    <location>
        <begin position="1"/>
        <end position="36"/>
    </location>
</feature>
<sequence length="309" mass="33175">MGEGARETEGRSSTPGTKPTGSSVDNPAKPTLQPTASRGLTLAGLLTDDADYRWVSEACIHRLEAAVSRFMDSRARPLPGDEADAGMGRASLQGRHSVRHPTGVPAPQSTATVSEEGGAALRAADMIERCSCRSCGCMAGVYLDCSPWLCVLCNVGGVADRKAWANGVKRYALKRCKRWQHDWLVAPCNAARRASHVRVDVWTGRMQSAGTCRAVRQAAGPVIQAACRLKVTVNRDEAELGTWQWNGPSVLAMTVTQGRIPGDRVCRHDGHAMGTRPADLVGAAAHRAVRYAFAAPFLSRVLALRFTLM</sequence>
<accession>A0A504XP92</accession>
<comment type="caution">
    <text evidence="2">The sequence shown here is derived from an EMBL/GenBank/DDBJ whole genome shotgun (WGS) entry which is preliminary data.</text>
</comment>
<organism evidence="2 3">
    <name type="scientific">Leishmania donovani</name>
    <dbReference type="NCBI Taxonomy" id="5661"/>
    <lineage>
        <taxon>Eukaryota</taxon>
        <taxon>Discoba</taxon>
        <taxon>Euglenozoa</taxon>
        <taxon>Kinetoplastea</taxon>
        <taxon>Metakinetoplastina</taxon>
        <taxon>Trypanosomatida</taxon>
        <taxon>Trypanosomatidae</taxon>
        <taxon>Leishmaniinae</taxon>
        <taxon>Leishmania</taxon>
    </lineage>
</organism>
<gene>
    <name evidence="2" type="ORF">CGC20_24670</name>
</gene>
<name>A0A504XP92_LEIDO</name>